<accession>A0A7V4LDY1</accession>
<dbReference type="EMBL" id="DSXI01000686">
    <property type="protein sequence ID" value="HGS06329.1"/>
    <property type="molecule type" value="Genomic_DNA"/>
</dbReference>
<comment type="caution">
    <text evidence="1">The sequence shown here is derived from an EMBL/GenBank/DDBJ whole genome shotgun (WGS) entry which is preliminary data.</text>
</comment>
<gene>
    <name evidence="1" type="ORF">ENT08_11455</name>
</gene>
<evidence type="ECO:0000313" key="1">
    <source>
        <dbReference type="EMBL" id="HGS06329.1"/>
    </source>
</evidence>
<evidence type="ECO:0008006" key="2">
    <source>
        <dbReference type="Google" id="ProtNLM"/>
    </source>
</evidence>
<dbReference type="PROSITE" id="PS51257">
    <property type="entry name" value="PROKAR_LIPOPROTEIN"/>
    <property type="match status" value="1"/>
</dbReference>
<dbReference type="AlphaFoldDB" id="A0A7V4LDY1"/>
<name>A0A7V4LDY1_9BACT</name>
<reference evidence="1" key="1">
    <citation type="journal article" date="2020" name="mSystems">
        <title>Genome- and Community-Level Interaction Insights into Carbon Utilization and Element Cycling Functions of Hydrothermarchaeota in Hydrothermal Sediment.</title>
        <authorList>
            <person name="Zhou Z."/>
            <person name="Liu Y."/>
            <person name="Xu W."/>
            <person name="Pan J."/>
            <person name="Luo Z.H."/>
            <person name="Li M."/>
        </authorList>
    </citation>
    <scope>NUCLEOTIDE SEQUENCE [LARGE SCALE GENOMIC DNA]</scope>
    <source>
        <strain evidence="1">SpSt-548</strain>
    </source>
</reference>
<proteinExistence type="predicted"/>
<organism evidence="1">
    <name type="scientific">Desulfobacca acetoxidans</name>
    <dbReference type="NCBI Taxonomy" id="60893"/>
    <lineage>
        <taxon>Bacteria</taxon>
        <taxon>Pseudomonadati</taxon>
        <taxon>Thermodesulfobacteriota</taxon>
        <taxon>Desulfobaccia</taxon>
        <taxon>Desulfobaccales</taxon>
        <taxon>Desulfobaccaceae</taxon>
        <taxon>Desulfobacca</taxon>
    </lineage>
</organism>
<sequence>MTEATRRRNHQRFEKKLVWLVAGGFFTATILSCATVKPPRPKVVFPPVSYPNSVTVAGVSAAAVLFEPNRDIYAAPHDAGQKRQDFNWLEAGICPARLILENGSDRPVTVDPTQITCTDAAGVTYKPYSPQEAGDAVVASEAFNSYVRGAIAGALLGAALGAGLGAAIGGAAGGSRWAGRGAAIGATSGGTQGLVLGSVANRQALEIRVRTVLLANQLQPKVLSRGMNHEGLVYLPAKEIRAIRMLLAAEGGHEVINIEIPVAMPFQEKVSREEEQGQNSTPGQ</sequence>
<protein>
    <recommendedName>
        <fullName evidence="2">Glycine zipper domain-containing protein</fullName>
    </recommendedName>
</protein>